<comment type="subcellular location">
    <subcellularLocation>
        <location evidence="7">Cytoplasm</location>
    </subcellularLocation>
</comment>
<feature type="domain" description="tRNA(Ile)-lysidine synthase substrate-binding" evidence="9">
    <location>
        <begin position="260"/>
        <end position="325"/>
    </location>
</feature>
<dbReference type="InterPro" id="IPR012094">
    <property type="entry name" value="tRNA_Ile_lys_synt"/>
</dbReference>
<dbReference type="CDD" id="cd01992">
    <property type="entry name" value="TilS_N"/>
    <property type="match status" value="1"/>
</dbReference>
<dbReference type="PANTHER" id="PTHR43033:SF1">
    <property type="entry name" value="TRNA(ILE)-LYSIDINE SYNTHASE-RELATED"/>
    <property type="match status" value="1"/>
</dbReference>
<comment type="function">
    <text evidence="7">Ligates lysine onto the cytidine present at position 34 of the AUA codon-specific tRNA(Ile) that contains the anticodon CAU, in an ATP-dependent manner. Cytidine is converted to lysidine, thus changing the amino acid specificity of the tRNA from methionine to isoleucine.</text>
</comment>
<evidence type="ECO:0000256" key="6">
    <source>
        <dbReference type="ARBA" id="ARBA00048539"/>
    </source>
</evidence>
<keyword evidence="2 7" id="KW-0436">Ligase</keyword>
<dbReference type="InterPro" id="IPR011063">
    <property type="entry name" value="TilS/TtcA_N"/>
</dbReference>
<feature type="domain" description="tRNA(Ile)-lysidine/2-thiocytidine synthase N-terminal" evidence="8">
    <location>
        <begin position="31"/>
        <end position="212"/>
    </location>
</feature>
<dbReference type="RefSeq" id="WP_121588134.1">
    <property type="nucleotide sequence ID" value="NZ_RCIW01000008.1"/>
</dbReference>
<dbReference type="EC" id="6.3.4.19" evidence="7"/>
<protein>
    <recommendedName>
        <fullName evidence="7">tRNA(Ile)-lysidine synthase</fullName>
        <ecNumber evidence="7">6.3.4.19</ecNumber>
    </recommendedName>
    <alternativeName>
        <fullName evidence="7">tRNA(Ile)-2-lysyl-cytidine synthase</fullName>
    </alternativeName>
    <alternativeName>
        <fullName evidence="7">tRNA(Ile)-lysidine synthetase</fullName>
    </alternativeName>
</protein>
<keyword evidence="1 7" id="KW-0963">Cytoplasm</keyword>
<dbReference type="AlphaFoldDB" id="A0A8B3FT15"/>
<evidence type="ECO:0000313" key="10">
    <source>
        <dbReference type="EMBL" id="RLP10201.1"/>
    </source>
</evidence>
<keyword evidence="5 7" id="KW-0067">ATP-binding</keyword>
<dbReference type="GO" id="GO:0006400">
    <property type="term" value="P:tRNA modification"/>
    <property type="evidence" value="ECO:0007669"/>
    <property type="project" value="UniProtKB-UniRule"/>
</dbReference>
<dbReference type="SUPFAM" id="SSF52402">
    <property type="entry name" value="Adenine nucleotide alpha hydrolases-like"/>
    <property type="match status" value="1"/>
</dbReference>
<dbReference type="InterPro" id="IPR012795">
    <property type="entry name" value="tRNA_Ile_lys_synt_N"/>
</dbReference>
<dbReference type="Proteomes" id="UP000279336">
    <property type="component" value="Unassembled WGS sequence"/>
</dbReference>
<dbReference type="Pfam" id="PF09179">
    <property type="entry name" value="TilS"/>
    <property type="match status" value="1"/>
</dbReference>
<comment type="similarity">
    <text evidence="7">Belongs to the tRNA(Ile)-lysidine synthase family.</text>
</comment>
<keyword evidence="3 7" id="KW-0819">tRNA processing</keyword>
<evidence type="ECO:0000256" key="3">
    <source>
        <dbReference type="ARBA" id="ARBA00022694"/>
    </source>
</evidence>
<sequence>MSTRALGPSALALTRALGPVVTEALDGGLRVRVACSGGPDSLALAAALAWHARREPALMAEGLVVDHQLQAGSARVAARAAEQMRLLGLTASVATVEVGRATGLGPEAAARRSRYEALRGPGPSGVRPGLVLLGHTLDDQAETVLLGLVRGSGTRSLAGMAARFGTDPVFVRPLLGTRRADTAKACAEWGLEPWQDPQNTDASFTRVRVRHEIMPLLEERLGPGVAQALARTARLAAADAELLDALAARTGAEVARDGGLDAGALLAQPPALRGRVVRAWLLAAGVPEPTEAHTSAVLALVENWHGQRGVDLPGRVRVVRAGGRLRIR</sequence>
<evidence type="ECO:0000256" key="4">
    <source>
        <dbReference type="ARBA" id="ARBA00022741"/>
    </source>
</evidence>
<dbReference type="GO" id="GO:0005524">
    <property type="term" value="F:ATP binding"/>
    <property type="evidence" value="ECO:0007669"/>
    <property type="project" value="UniProtKB-UniRule"/>
</dbReference>
<name>A0A8B3FT15_9ACTN</name>
<comment type="domain">
    <text evidence="7">The N-terminal region contains the highly conserved SGGXDS motif, predicted to be a P-loop motif involved in ATP binding.</text>
</comment>
<evidence type="ECO:0000256" key="7">
    <source>
        <dbReference type="HAMAP-Rule" id="MF_01161"/>
    </source>
</evidence>
<organism evidence="10 11">
    <name type="scientific">Propionibacterium australiense</name>
    <dbReference type="NCBI Taxonomy" id="119981"/>
    <lineage>
        <taxon>Bacteria</taxon>
        <taxon>Bacillati</taxon>
        <taxon>Actinomycetota</taxon>
        <taxon>Actinomycetes</taxon>
        <taxon>Propionibacteriales</taxon>
        <taxon>Propionibacteriaceae</taxon>
        <taxon>Propionibacterium</taxon>
    </lineage>
</organism>
<evidence type="ECO:0000259" key="8">
    <source>
        <dbReference type="Pfam" id="PF01171"/>
    </source>
</evidence>
<dbReference type="OrthoDB" id="5244702at2"/>
<evidence type="ECO:0000256" key="1">
    <source>
        <dbReference type="ARBA" id="ARBA00022490"/>
    </source>
</evidence>
<dbReference type="Pfam" id="PF01171">
    <property type="entry name" value="ATP_bind_3"/>
    <property type="match status" value="1"/>
</dbReference>
<dbReference type="SUPFAM" id="SSF82829">
    <property type="entry name" value="MesJ substrate recognition domain-like"/>
    <property type="match status" value="1"/>
</dbReference>
<dbReference type="Gene3D" id="3.40.50.620">
    <property type="entry name" value="HUPs"/>
    <property type="match status" value="1"/>
</dbReference>
<accession>A0A8B3FT15</accession>
<dbReference type="PANTHER" id="PTHR43033">
    <property type="entry name" value="TRNA(ILE)-LYSIDINE SYNTHASE-RELATED"/>
    <property type="match status" value="1"/>
</dbReference>
<reference evidence="10 11" key="1">
    <citation type="submission" date="2018-10" db="EMBL/GenBank/DDBJ databases">
        <title>Propionibacterium australiense Genome Sequencing and Assembly.</title>
        <authorList>
            <person name="Bernier A.-M."/>
            <person name="Bernard K."/>
        </authorList>
    </citation>
    <scope>NUCLEOTIDE SEQUENCE [LARGE SCALE GENOMIC DNA]</scope>
    <source>
        <strain evidence="10 11">NML98A078</strain>
    </source>
</reference>
<proteinExistence type="inferred from homology"/>
<comment type="catalytic activity">
    <reaction evidence="6 7">
        <text>cytidine(34) in tRNA(Ile2) + L-lysine + ATP = lysidine(34) in tRNA(Ile2) + AMP + diphosphate + H(+)</text>
        <dbReference type="Rhea" id="RHEA:43744"/>
        <dbReference type="Rhea" id="RHEA-COMP:10625"/>
        <dbReference type="Rhea" id="RHEA-COMP:10670"/>
        <dbReference type="ChEBI" id="CHEBI:15378"/>
        <dbReference type="ChEBI" id="CHEBI:30616"/>
        <dbReference type="ChEBI" id="CHEBI:32551"/>
        <dbReference type="ChEBI" id="CHEBI:33019"/>
        <dbReference type="ChEBI" id="CHEBI:82748"/>
        <dbReference type="ChEBI" id="CHEBI:83665"/>
        <dbReference type="ChEBI" id="CHEBI:456215"/>
        <dbReference type="EC" id="6.3.4.19"/>
    </reaction>
</comment>
<gene>
    <name evidence="7 10" type="primary">tilS</name>
    <name evidence="10" type="ORF">D7U36_06435</name>
</gene>
<dbReference type="GO" id="GO:0032267">
    <property type="term" value="F:tRNA(Ile)-lysidine synthase activity"/>
    <property type="evidence" value="ECO:0007669"/>
    <property type="project" value="UniProtKB-EC"/>
</dbReference>
<dbReference type="GO" id="GO:0005737">
    <property type="term" value="C:cytoplasm"/>
    <property type="evidence" value="ECO:0007669"/>
    <property type="project" value="UniProtKB-SubCell"/>
</dbReference>
<evidence type="ECO:0000256" key="5">
    <source>
        <dbReference type="ARBA" id="ARBA00022840"/>
    </source>
</evidence>
<dbReference type="Gene3D" id="1.20.59.20">
    <property type="match status" value="1"/>
</dbReference>
<evidence type="ECO:0000259" key="9">
    <source>
        <dbReference type="Pfam" id="PF09179"/>
    </source>
</evidence>
<dbReference type="InterPro" id="IPR014729">
    <property type="entry name" value="Rossmann-like_a/b/a_fold"/>
</dbReference>
<dbReference type="HAMAP" id="MF_01161">
    <property type="entry name" value="tRNA_Ile_lys_synt"/>
    <property type="match status" value="1"/>
</dbReference>
<evidence type="ECO:0000313" key="11">
    <source>
        <dbReference type="Proteomes" id="UP000279336"/>
    </source>
</evidence>
<evidence type="ECO:0000256" key="2">
    <source>
        <dbReference type="ARBA" id="ARBA00022598"/>
    </source>
</evidence>
<feature type="binding site" evidence="7">
    <location>
        <begin position="36"/>
        <end position="41"/>
    </location>
    <ligand>
        <name>ATP</name>
        <dbReference type="ChEBI" id="CHEBI:30616"/>
    </ligand>
</feature>
<comment type="caution">
    <text evidence="10">The sequence shown here is derived from an EMBL/GenBank/DDBJ whole genome shotgun (WGS) entry which is preliminary data.</text>
</comment>
<keyword evidence="4 7" id="KW-0547">Nucleotide-binding</keyword>
<dbReference type="NCBIfam" id="TIGR02432">
    <property type="entry name" value="lysidine_TilS_N"/>
    <property type="match status" value="1"/>
</dbReference>
<dbReference type="InterPro" id="IPR015262">
    <property type="entry name" value="tRNA_Ile_lys_synt_subst-bd"/>
</dbReference>
<dbReference type="EMBL" id="RCIW01000008">
    <property type="protein sequence ID" value="RLP10201.1"/>
    <property type="molecule type" value="Genomic_DNA"/>
</dbReference>